<dbReference type="Gene3D" id="1.10.1760.20">
    <property type="match status" value="1"/>
</dbReference>
<organism evidence="2 3">
    <name type="scientific">Faecalicoccus pleomorphus</name>
    <dbReference type="NCBI Taxonomy" id="1323"/>
    <lineage>
        <taxon>Bacteria</taxon>
        <taxon>Bacillati</taxon>
        <taxon>Bacillota</taxon>
        <taxon>Erysipelotrichia</taxon>
        <taxon>Erysipelotrichales</taxon>
        <taxon>Erysipelotrichaceae</taxon>
        <taxon>Faecalicoccus</taxon>
    </lineage>
</organism>
<dbReference type="GeneID" id="77461810"/>
<keyword evidence="1" id="KW-0812">Transmembrane</keyword>
<dbReference type="InterPro" id="IPR024529">
    <property type="entry name" value="ECF_trnsprt_substrate-spec"/>
</dbReference>
<dbReference type="OrthoDB" id="9813540at2"/>
<dbReference type="Proteomes" id="UP000255523">
    <property type="component" value="Unassembled WGS sequence"/>
</dbReference>
<feature type="transmembrane region" description="Helical" evidence="1">
    <location>
        <begin position="169"/>
        <end position="196"/>
    </location>
</feature>
<proteinExistence type="predicted"/>
<dbReference type="GO" id="GO:0022857">
    <property type="term" value="F:transmembrane transporter activity"/>
    <property type="evidence" value="ECO:0007669"/>
    <property type="project" value="InterPro"/>
</dbReference>
<dbReference type="RefSeq" id="WP_022789954.1">
    <property type="nucleotide sequence ID" value="NZ_UHFX01000003.1"/>
</dbReference>
<keyword evidence="1" id="KW-0472">Membrane</keyword>
<feature type="transmembrane region" description="Helical" evidence="1">
    <location>
        <begin position="96"/>
        <end position="118"/>
    </location>
</feature>
<keyword evidence="1" id="KW-1133">Transmembrane helix</keyword>
<feature type="transmembrane region" description="Helical" evidence="1">
    <location>
        <begin position="130"/>
        <end position="157"/>
    </location>
</feature>
<protein>
    <submittedName>
        <fullName evidence="2">Membrane protein</fullName>
    </submittedName>
</protein>
<dbReference type="AlphaFoldDB" id="A0A380LKW4"/>
<feature type="transmembrane region" description="Helical" evidence="1">
    <location>
        <begin position="62"/>
        <end position="84"/>
    </location>
</feature>
<evidence type="ECO:0000313" key="3">
    <source>
        <dbReference type="Proteomes" id="UP000255523"/>
    </source>
</evidence>
<dbReference type="EMBL" id="UHFX01000003">
    <property type="protein sequence ID" value="SUO03951.1"/>
    <property type="molecule type" value="Genomic_DNA"/>
</dbReference>
<gene>
    <name evidence="2" type="primary">panT</name>
    <name evidence="2" type="ORF">NCTC11087_00835</name>
</gene>
<accession>A0A380LKW4</accession>
<reference evidence="2 3" key="1">
    <citation type="submission" date="2018-06" db="EMBL/GenBank/DDBJ databases">
        <authorList>
            <consortium name="Pathogen Informatics"/>
            <person name="Doyle S."/>
        </authorList>
    </citation>
    <scope>NUCLEOTIDE SEQUENCE [LARGE SCALE GENOMIC DNA]</scope>
    <source>
        <strain evidence="2 3">NCTC11087</strain>
    </source>
</reference>
<dbReference type="Pfam" id="PF12822">
    <property type="entry name" value="ECF_trnsprt"/>
    <property type="match status" value="1"/>
</dbReference>
<sequence>MSKTSNQIKSLTMLALFLAIEVVLLVTPLGYLRIGVLSATLMHVPVIVCACTMGTKYGVLMGLVFGITSVINATMAPTVTSFAFSPFVEVGGFSGGFQSLIVAIGPRLLLGWLAGTIYHELIKKGKSVSASAAVSALVATALHTVGVLGLILLFYAAPYAQAIGVAQGALMAAMGTVILTNAIPEIIVAIVANIALTKALSARR</sequence>
<keyword evidence="3" id="KW-1185">Reference proteome</keyword>
<name>A0A380LKW4_9FIRM</name>
<evidence type="ECO:0000256" key="1">
    <source>
        <dbReference type="SAM" id="Phobius"/>
    </source>
</evidence>
<feature type="transmembrane region" description="Helical" evidence="1">
    <location>
        <begin position="12"/>
        <end position="31"/>
    </location>
</feature>
<evidence type="ECO:0000313" key="2">
    <source>
        <dbReference type="EMBL" id="SUO03951.1"/>
    </source>
</evidence>